<protein>
    <submittedName>
        <fullName evidence="1">Uncharacterized protein</fullName>
    </submittedName>
</protein>
<dbReference type="Proteomes" id="UP001482455">
    <property type="component" value="Unassembled WGS sequence"/>
</dbReference>
<comment type="caution">
    <text evidence="1">The sequence shown here is derived from an EMBL/GenBank/DDBJ whole genome shotgun (WGS) entry which is preliminary data.</text>
</comment>
<name>A0AAW2ZVG8_9TRYP</name>
<sequence>MPTMTSLRGATTRANTLIEVNRANVYKMMDPHELVSQLLEKFVLRKMQLTALGAAAVGEMPRGERPCCVVADAAGAGGARGRMRPALPTDKGEVAV</sequence>
<organism evidence="1 2">
    <name type="scientific">Leishmania utingensis</name>
    <dbReference type="NCBI Taxonomy" id="653362"/>
    <lineage>
        <taxon>Eukaryota</taxon>
        <taxon>Discoba</taxon>
        <taxon>Euglenozoa</taxon>
        <taxon>Kinetoplastea</taxon>
        <taxon>Metakinetoplastina</taxon>
        <taxon>Trypanosomatida</taxon>
        <taxon>Trypanosomatidae</taxon>
        <taxon>Leishmaniinae</taxon>
        <taxon>Leishmania</taxon>
    </lineage>
</organism>
<accession>A0AAW2ZVG8</accession>
<evidence type="ECO:0000313" key="2">
    <source>
        <dbReference type="Proteomes" id="UP001482455"/>
    </source>
</evidence>
<proteinExistence type="predicted"/>
<dbReference type="AlphaFoldDB" id="A0AAW2ZVG8"/>
<reference evidence="1 2" key="1">
    <citation type="submission" date="2024-02" db="EMBL/GenBank/DDBJ databases">
        <title>FIRST GENOME SEQUENCES OF Leishmania (Viannia) shawi, Leishmania (Viannia) lindenbergi AND Leishmania (Viannia) utingensis.</title>
        <authorList>
            <person name="Resadore F."/>
            <person name="Custodio M.G.F."/>
            <person name="Boite M.C."/>
            <person name="Cupolillo E."/>
            <person name="Ferreira G.E.M."/>
        </authorList>
    </citation>
    <scope>NUCLEOTIDE SEQUENCE [LARGE SCALE GENOMIC DNA]</scope>
    <source>
        <strain evidence="1 2">ITUB/BR/1977/M4964</strain>
    </source>
</reference>
<dbReference type="EMBL" id="JBAMZL010000037">
    <property type="protein sequence ID" value="KAL0494069.1"/>
    <property type="molecule type" value="Genomic_DNA"/>
</dbReference>
<gene>
    <name evidence="1" type="ORF">Q4I30_008381</name>
</gene>
<evidence type="ECO:0000313" key="1">
    <source>
        <dbReference type="EMBL" id="KAL0494069.1"/>
    </source>
</evidence>
<keyword evidence="2" id="KW-1185">Reference proteome</keyword>